<evidence type="ECO:0000256" key="7">
    <source>
        <dbReference type="ARBA" id="ARBA00023136"/>
    </source>
</evidence>
<dbReference type="GO" id="GO:0005524">
    <property type="term" value="F:ATP binding"/>
    <property type="evidence" value="ECO:0007669"/>
    <property type="project" value="InterPro"/>
</dbReference>
<dbReference type="EMBL" id="FOOX01000022">
    <property type="protein sequence ID" value="SFH26957.1"/>
    <property type="molecule type" value="Genomic_DNA"/>
</dbReference>
<dbReference type="RefSeq" id="WP_092474595.1">
    <property type="nucleotide sequence ID" value="NZ_FOOX01000022.1"/>
</dbReference>
<dbReference type="GO" id="GO:0005886">
    <property type="term" value="C:plasma membrane"/>
    <property type="evidence" value="ECO:0007669"/>
    <property type="project" value="UniProtKB-SubCell"/>
</dbReference>
<dbReference type="Pfam" id="PF13476">
    <property type="entry name" value="AAA_23"/>
    <property type="match status" value="1"/>
</dbReference>
<dbReference type="PANTHER" id="PTHR42771">
    <property type="entry name" value="IRON(3+)-HYDROXAMATE IMPORT ATP-BINDING PROTEIN FHUC"/>
    <property type="match status" value="1"/>
</dbReference>
<dbReference type="GO" id="GO:0006826">
    <property type="term" value="P:iron ion transport"/>
    <property type="evidence" value="ECO:0007669"/>
    <property type="project" value="UniProtKB-KW"/>
</dbReference>
<dbReference type="Proteomes" id="UP000199337">
    <property type="component" value="Unassembled WGS sequence"/>
</dbReference>
<dbReference type="GO" id="GO:0016887">
    <property type="term" value="F:ATP hydrolysis activity"/>
    <property type="evidence" value="ECO:0007669"/>
    <property type="project" value="InterPro"/>
</dbReference>
<keyword evidence="7" id="KW-0472">Membrane</keyword>
<organism evidence="9 10">
    <name type="scientific">Desulfotruncus arcticus DSM 17038</name>
    <dbReference type="NCBI Taxonomy" id="1121424"/>
    <lineage>
        <taxon>Bacteria</taxon>
        <taxon>Bacillati</taxon>
        <taxon>Bacillota</taxon>
        <taxon>Clostridia</taxon>
        <taxon>Eubacteriales</taxon>
        <taxon>Desulfallaceae</taxon>
        <taxon>Desulfotruncus</taxon>
    </lineage>
</organism>
<dbReference type="SUPFAM" id="SSF52540">
    <property type="entry name" value="P-loop containing nucleoside triphosphate hydrolases"/>
    <property type="match status" value="1"/>
</dbReference>
<dbReference type="InterPro" id="IPR003959">
    <property type="entry name" value="ATPase_AAA_core"/>
</dbReference>
<evidence type="ECO:0000256" key="5">
    <source>
        <dbReference type="ARBA" id="ARBA00023004"/>
    </source>
</evidence>
<evidence type="ECO:0000313" key="9">
    <source>
        <dbReference type="EMBL" id="SFH26957.1"/>
    </source>
</evidence>
<reference evidence="10" key="1">
    <citation type="submission" date="2016-10" db="EMBL/GenBank/DDBJ databases">
        <authorList>
            <person name="Varghese N."/>
            <person name="Submissions S."/>
        </authorList>
    </citation>
    <scope>NUCLEOTIDE SEQUENCE [LARGE SCALE GENOMIC DNA]</scope>
    <source>
        <strain evidence="10">DSM 17038</strain>
    </source>
</reference>
<dbReference type="PANTHER" id="PTHR42771:SF2">
    <property type="entry name" value="IRON(3+)-HYDROXAMATE IMPORT ATP-BINDING PROTEIN FHUC"/>
    <property type="match status" value="1"/>
</dbReference>
<keyword evidence="2" id="KW-0813">Transport</keyword>
<dbReference type="STRING" id="341036.SAMN05660649_04500"/>
<evidence type="ECO:0000259" key="8">
    <source>
        <dbReference type="SMART" id="SM00382"/>
    </source>
</evidence>
<keyword evidence="3" id="KW-1003">Cell membrane</keyword>
<proteinExistence type="predicted"/>
<evidence type="ECO:0000313" key="10">
    <source>
        <dbReference type="Proteomes" id="UP000199337"/>
    </source>
</evidence>
<comment type="subcellular location">
    <subcellularLocation>
        <location evidence="1">Cell membrane</location>
        <topology evidence="1">Peripheral membrane protein</topology>
    </subcellularLocation>
</comment>
<dbReference type="Pfam" id="PF13304">
    <property type="entry name" value="AAA_21"/>
    <property type="match status" value="1"/>
</dbReference>
<dbReference type="InterPro" id="IPR051535">
    <property type="entry name" value="Siderophore_ABC-ATPase"/>
</dbReference>
<evidence type="ECO:0000256" key="2">
    <source>
        <dbReference type="ARBA" id="ARBA00022448"/>
    </source>
</evidence>
<dbReference type="OrthoDB" id="9784297at2"/>
<dbReference type="InterPro" id="IPR003593">
    <property type="entry name" value="AAA+_ATPase"/>
</dbReference>
<protein>
    <submittedName>
        <fullName evidence="9">Predicted ATPase</fullName>
    </submittedName>
</protein>
<evidence type="ECO:0000256" key="3">
    <source>
        <dbReference type="ARBA" id="ARBA00022475"/>
    </source>
</evidence>
<evidence type="ECO:0000256" key="1">
    <source>
        <dbReference type="ARBA" id="ARBA00004202"/>
    </source>
</evidence>
<dbReference type="InterPro" id="IPR027417">
    <property type="entry name" value="P-loop_NTPase"/>
</dbReference>
<keyword evidence="6" id="KW-0406">Ion transport</keyword>
<dbReference type="InterPro" id="IPR038729">
    <property type="entry name" value="Rad50/SbcC_AAA"/>
</dbReference>
<keyword evidence="10" id="KW-1185">Reference proteome</keyword>
<name>A0A1I2YN42_9FIRM</name>
<dbReference type="Gene3D" id="3.40.50.300">
    <property type="entry name" value="P-loop containing nucleotide triphosphate hydrolases"/>
    <property type="match status" value="2"/>
</dbReference>
<dbReference type="SMART" id="SM00382">
    <property type="entry name" value="AAA"/>
    <property type="match status" value="1"/>
</dbReference>
<gene>
    <name evidence="9" type="ORF">SAMN05660649_04500</name>
</gene>
<keyword evidence="4" id="KW-0410">Iron transport</keyword>
<keyword evidence="5" id="KW-0408">Iron</keyword>
<accession>A0A1I2YN42</accession>
<dbReference type="GO" id="GO:0006302">
    <property type="term" value="P:double-strand break repair"/>
    <property type="evidence" value="ECO:0007669"/>
    <property type="project" value="InterPro"/>
</dbReference>
<dbReference type="AlphaFoldDB" id="A0A1I2YN42"/>
<feature type="domain" description="AAA+ ATPase" evidence="8">
    <location>
        <begin position="42"/>
        <end position="214"/>
    </location>
</feature>
<evidence type="ECO:0000256" key="4">
    <source>
        <dbReference type="ARBA" id="ARBA00022496"/>
    </source>
</evidence>
<sequence length="246" mass="28167">MVLENKWQYLRSIILLRDKITSFSQYPFSLPVICTLETLEFHPRVTFIVGENGTGKSTFLEAIAVAWGFNPEGGTINFNFHTRNTHSELYKYLRLVRSAKKPRDGFFLRAESFYNLATNIDELGPDLINSYGGRSLHKQSHGESFFAAFMNRFGGRGLYILDEPEAALSPVRQMALVSRIHDLVRQDSQFIIATHSPIIMGYPEAAILQLSAGGFETVRYEETEHYMVMKEFVNNREKMLKVLLMP</sequence>
<evidence type="ECO:0000256" key="6">
    <source>
        <dbReference type="ARBA" id="ARBA00023065"/>
    </source>
</evidence>